<name>A0ABV8JKC4_9FLAO</name>
<evidence type="ECO:0000256" key="11">
    <source>
        <dbReference type="ARBA" id="ARBA00023235"/>
    </source>
</evidence>
<dbReference type="Gene3D" id="3.40.1190.20">
    <property type="match status" value="1"/>
</dbReference>
<gene>
    <name evidence="17" type="primary">nnrD</name>
    <name evidence="18" type="synonym">nnrE</name>
    <name evidence="22" type="ORF">ACFOUT_03020</name>
</gene>
<evidence type="ECO:0000256" key="10">
    <source>
        <dbReference type="ARBA" id="ARBA00023027"/>
    </source>
</evidence>
<evidence type="ECO:0000259" key="21">
    <source>
        <dbReference type="PROSITE" id="PS51385"/>
    </source>
</evidence>
<evidence type="ECO:0000256" key="9">
    <source>
        <dbReference type="ARBA" id="ARBA00022958"/>
    </source>
</evidence>
<dbReference type="PROSITE" id="PS51383">
    <property type="entry name" value="YJEF_C_3"/>
    <property type="match status" value="1"/>
</dbReference>
<keyword evidence="6 17" id="KW-0547">Nucleotide-binding</keyword>
<organism evidence="22 23">
    <name type="scientific">Euzebyella saccharophila</name>
    <dbReference type="NCBI Taxonomy" id="679664"/>
    <lineage>
        <taxon>Bacteria</taxon>
        <taxon>Pseudomonadati</taxon>
        <taxon>Bacteroidota</taxon>
        <taxon>Flavobacteriia</taxon>
        <taxon>Flavobacteriales</taxon>
        <taxon>Flavobacteriaceae</taxon>
        <taxon>Euzebyella</taxon>
    </lineage>
</organism>
<feature type="binding site" evidence="18">
    <location>
        <position position="59"/>
    </location>
    <ligand>
        <name>K(+)</name>
        <dbReference type="ChEBI" id="CHEBI:29103"/>
    </ligand>
</feature>
<evidence type="ECO:0000256" key="12">
    <source>
        <dbReference type="ARBA" id="ARBA00023239"/>
    </source>
</evidence>
<sequence length="513" mass="56599">MKLFTAQQVYDADKFTIKKQNISSDELMERAAIQLFNWLHLRMQGAQVKIHLFCGIGNNGGDGLALARHLQEHGYNIEVYVVNYSKKRSKDFLVNLERLKDRKIWPDFLEEGSDWPEISQEEIIVDAIFGIGLNRAPDNWVVQLFEHLHTSKAFILSVDIPSGLFTDAVPERGKAIMSNYTLSFQVPKLVFFLPQTGIYTEQWEVLDIGLDVEFLMNADADFELIGKNEVLPIYIPREKYSHKGTYGHSLIIGGSYGKIGAVQLATKACLKSGSGLVTAFVPKCGYLPLQVNIPEAMVLTDTNEKQLTDIQFDIEPSVIGIGIGMGKAKASVKALEDLLNRIQVPMVLDADALNILAENKALLKKLPAKSVLTPHPKELERLVGSWKDDFEKLEKAKTFSNEYDCILVIKGANTITVYQNKGYVNSTGNPGMATGGTGDVLTGLIAGLMAQGYQPLEASIFGVYLHGCAGDIMLNNTGYQSLLASDVINGIGPAYMDLFKVEEPSQGENAQEN</sequence>
<dbReference type="CDD" id="cd01171">
    <property type="entry name" value="YXKO-related"/>
    <property type="match status" value="1"/>
</dbReference>
<keyword evidence="13" id="KW-0511">Multifunctional enzyme</keyword>
<feature type="binding site" evidence="17">
    <location>
        <begin position="410"/>
        <end position="414"/>
    </location>
    <ligand>
        <name>AMP</name>
        <dbReference type="ChEBI" id="CHEBI:456215"/>
    </ligand>
</feature>
<dbReference type="Gene3D" id="3.40.50.10260">
    <property type="entry name" value="YjeF N-terminal domain"/>
    <property type="match status" value="1"/>
</dbReference>
<evidence type="ECO:0000259" key="20">
    <source>
        <dbReference type="PROSITE" id="PS51383"/>
    </source>
</evidence>
<dbReference type="EC" id="5.1.99.6" evidence="19"/>
<comment type="catalytic activity">
    <reaction evidence="2 18 19">
        <text>(6R)-NADPHX = (6S)-NADPHX</text>
        <dbReference type="Rhea" id="RHEA:32227"/>
        <dbReference type="ChEBI" id="CHEBI:64076"/>
        <dbReference type="ChEBI" id="CHEBI:64077"/>
        <dbReference type="EC" id="5.1.99.6"/>
    </reaction>
</comment>
<keyword evidence="5 18" id="KW-0479">Metal-binding</keyword>
<evidence type="ECO:0000256" key="1">
    <source>
        <dbReference type="ARBA" id="ARBA00000013"/>
    </source>
</evidence>
<dbReference type="SUPFAM" id="SSF64153">
    <property type="entry name" value="YjeF N-terminal domain-like"/>
    <property type="match status" value="1"/>
</dbReference>
<dbReference type="InterPro" id="IPR029056">
    <property type="entry name" value="Ribokinase-like"/>
</dbReference>
<feature type="binding site" evidence="17">
    <location>
        <position position="324"/>
    </location>
    <ligand>
        <name>(6S)-NADPHX</name>
        <dbReference type="ChEBI" id="CHEBI:64076"/>
    </ligand>
</feature>
<dbReference type="NCBIfam" id="TIGR00196">
    <property type="entry name" value="yjeF_cterm"/>
    <property type="match status" value="1"/>
</dbReference>
<evidence type="ECO:0000256" key="19">
    <source>
        <dbReference type="PIRNR" id="PIRNR017184"/>
    </source>
</evidence>
<evidence type="ECO:0000256" key="5">
    <source>
        <dbReference type="ARBA" id="ARBA00022723"/>
    </source>
</evidence>
<dbReference type="EMBL" id="JBHSAW010000003">
    <property type="protein sequence ID" value="MFC4094829.1"/>
    <property type="molecule type" value="Genomic_DNA"/>
</dbReference>
<protein>
    <recommendedName>
        <fullName evidence="19">Bifunctional NAD(P)H-hydrate repair enzyme</fullName>
    </recommendedName>
    <alternativeName>
        <fullName evidence="19">Nicotinamide nucleotide repair protein</fullName>
    </alternativeName>
    <domain>
        <recommendedName>
            <fullName evidence="19">ADP-dependent (S)-NAD(P)H-hydrate dehydratase</fullName>
            <ecNumber evidence="19">4.2.1.136</ecNumber>
        </recommendedName>
        <alternativeName>
            <fullName evidence="19">ADP-dependent NAD(P)HX dehydratase</fullName>
        </alternativeName>
    </domain>
    <domain>
        <recommendedName>
            <fullName evidence="19">NAD(P)H-hydrate epimerase</fullName>
            <ecNumber evidence="19">5.1.99.6</ecNumber>
        </recommendedName>
    </domain>
</protein>
<keyword evidence="10 17" id="KW-0520">NAD</keyword>
<keyword evidence="11 18" id="KW-0413">Isomerase</keyword>
<comment type="similarity">
    <text evidence="3 19">In the N-terminal section; belongs to the NnrE/AIBP family.</text>
</comment>
<evidence type="ECO:0000313" key="22">
    <source>
        <dbReference type="EMBL" id="MFC4094829.1"/>
    </source>
</evidence>
<evidence type="ECO:0000256" key="2">
    <source>
        <dbReference type="ARBA" id="ARBA00000909"/>
    </source>
</evidence>
<dbReference type="HAMAP" id="MF_01966">
    <property type="entry name" value="NADHX_epimerase"/>
    <property type="match status" value="1"/>
</dbReference>
<feature type="binding site" evidence="17">
    <location>
        <position position="439"/>
    </location>
    <ligand>
        <name>(6S)-NADPHX</name>
        <dbReference type="ChEBI" id="CHEBI:64076"/>
    </ligand>
</feature>
<comment type="function">
    <text evidence="18">Catalyzes the epimerization of the S- and R-forms of NAD(P)HX, a damaged form of NAD(P)H that is a result of enzymatic or heat-dependent hydration. This is a prerequisite for the S-specific NAD(P)H-hydrate dehydratase to allow the repair of both epimers of NAD(P)HX.</text>
</comment>
<evidence type="ECO:0000256" key="15">
    <source>
        <dbReference type="ARBA" id="ARBA00048238"/>
    </source>
</evidence>
<evidence type="ECO:0000256" key="18">
    <source>
        <dbReference type="HAMAP-Rule" id="MF_01966"/>
    </source>
</evidence>
<dbReference type="SUPFAM" id="SSF53613">
    <property type="entry name" value="Ribokinase-like"/>
    <property type="match status" value="1"/>
</dbReference>
<dbReference type="Pfam" id="PF01256">
    <property type="entry name" value="Carb_kinase"/>
    <property type="match status" value="1"/>
</dbReference>
<evidence type="ECO:0000256" key="7">
    <source>
        <dbReference type="ARBA" id="ARBA00022840"/>
    </source>
</evidence>
<feature type="binding site" evidence="18">
    <location>
        <begin position="130"/>
        <end position="136"/>
    </location>
    <ligand>
        <name>(6S)-NADPHX</name>
        <dbReference type="ChEBI" id="CHEBI:64076"/>
    </ligand>
</feature>
<comment type="catalytic activity">
    <reaction evidence="16 17 19">
        <text>(6S)-NADPHX + ADP = AMP + phosphate + NADPH + H(+)</text>
        <dbReference type="Rhea" id="RHEA:32235"/>
        <dbReference type="ChEBI" id="CHEBI:15378"/>
        <dbReference type="ChEBI" id="CHEBI:43474"/>
        <dbReference type="ChEBI" id="CHEBI:57783"/>
        <dbReference type="ChEBI" id="CHEBI:64076"/>
        <dbReference type="ChEBI" id="CHEBI:456215"/>
        <dbReference type="ChEBI" id="CHEBI:456216"/>
        <dbReference type="EC" id="4.2.1.136"/>
    </reaction>
</comment>
<evidence type="ECO:0000256" key="13">
    <source>
        <dbReference type="ARBA" id="ARBA00023268"/>
    </source>
</evidence>
<comment type="caution">
    <text evidence="18">Lacks conserved residue(s) required for the propagation of feature annotation.</text>
</comment>
<keyword evidence="7 17" id="KW-0067">ATP-binding</keyword>
<dbReference type="PIRSF" id="PIRSF017184">
    <property type="entry name" value="Nnr"/>
    <property type="match status" value="1"/>
</dbReference>
<evidence type="ECO:0000256" key="16">
    <source>
        <dbReference type="ARBA" id="ARBA00049209"/>
    </source>
</evidence>
<feature type="binding site" evidence="17">
    <location>
        <position position="438"/>
    </location>
    <ligand>
        <name>AMP</name>
        <dbReference type="ChEBI" id="CHEBI:456215"/>
    </ligand>
</feature>
<dbReference type="Proteomes" id="UP001595814">
    <property type="component" value="Unassembled WGS sequence"/>
</dbReference>
<reference evidence="23" key="1">
    <citation type="journal article" date="2019" name="Int. J. Syst. Evol. Microbiol.">
        <title>The Global Catalogue of Microorganisms (GCM) 10K type strain sequencing project: providing services to taxonomists for standard genome sequencing and annotation.</title>
        <authorList>
            <consortium name="The Broad Institute Genomics Platform"/>
            <consortium name="The Broad Institute Genome Sequencing Center for Infectious Disease"/>
            <person name="Wu L."/>
            <person name="Ma J."/>
        </authorList>
    </citation>
    <scope>NUCLEOTIDE SEQUENCE [LARGE SCALE GENOMIC DNA]</scope>
    <source>
        <strain evidence="23">CECT 7477</strain>
    </source>
</reference>
<comment type="similarity">
    <text evidence="18">Belongs to the NnrE/AIBP family.</text>
</comment>
<evidence type="ECO:0000256" key="3">
    <source>
        <dbReference type="ARBA" id="ARBA00006001"/>
    </source>
</evidence>
<feature type="binding site" evidence="18">
    <location>
        <position position="162"/>
    </location>
    <ligand>
        <name>K(+)</name>
        <dbReference type="ChEBI" id="CHEBI:29103"/>
    </ligand>
</feature>
<comment type="function">
    <text evidence="14 19">Bifunctional enzyme that catalyzes the epimerization of the S- and R-forms of NAD(P)HX and the dehydration of the S-form of NAD(P)HX at the expense of ADP, which is converted to AMP. This allows the repair of both epimers of NAD(P)HX, a damaged form of NAD(P)H that is a result of enzymatic or heat-dependent hydration.</text>
</comment>
<comment type="subunit">
    <text evidence="17">Homotetramer.</text>
</comment>
<comment type="function">
    <text evidence="17">Catalyzes the dehydration of the S-form of NAD(P)HX at the expense of ADP, which is converted to AMP. Together with NAD(P)HX epimerase, which catalyzes the epimerization of the S- and R-forms, the enzyme allows the repair of both epimers of NAD(P)HX, a damaged form of NAD(P)H that is a result of enzymatic or heat-dependent hydration.</text>
</comment>
<dbReference type="RefSeq" id="WP_192462248.1">
    <property type="nucleotide sequence ID" value="NZ_JACYFJ010000003.1"/>
</dbReference>
<comment type="similarity">
    <text evidence="4 19">In the C-terminal section; belongs to the NnrD/CARKD family.</text>
</comment>
<dbReference type="PANTHER" id="PTHR12592:SF0">
    <property type="entry name" value="ATP-DEPENDENT (S)-NAD(P)H-HYDRATE DEHYDRATASE"/>
    <property type="match status" value="1"/>
</dbReference>
<dbReference type="InterPro" id="IPR036652">
    <property type="entry name" value="YjeF_N_dom_sf"/>
</dbReference>
<feature type="binding site" evidence="17">
    <location>
        <position position="261"/>
    </location>
    <ligand>
        <name>(6S)-NADPHX</name>
        <dbReference type="ChEBI" id="CHEBI:64076"/>
    </ligand>
</feature>
<feature type="binding site" evidence="18">
    <location>
        <position position="126"/>
    </location>
    <ligand>
        <name>K(+)</name>
        <dbReference type="ChEBI" id="CHEBI:29103"/>
    </ligand>
</feature>
<feature type="domain" description="YjeF N-terminal" evidence="21">
    <location>
        <begin position="9"/>
        <end position="216"/>
    </location>
</feature>
<proteinExistence type="inferred from homology"/>
<comment type="caution">
    <text evidence="22">The sequence shown here is derived from an EMBL/GenBank/DDBJ whole genome shotgun (WGS) entry which is preliminary data.</text>
</comment>
<comment type="cofactor">
    <cofactor evidence="17">
        <name>Mg(2+)</name>
        <dbReference type="ChEBI" id="CHEBI:18420"/>
    </cofactor>
</comment>
<evidence type="ECO:0000256" key="8">
    <source>
        <dbReference type="ARBA" id="ARBA00022857"/>
    </source>
</evidence>
<dbReference type="PROSITE" id="PS01050">
    <property type="entry name" value="YJEF_C_2"/>
    <property type="match status" value="1"/>
</dbReference>
<evidence type="ECO:0000256" key="14">
    <source>
        <dbReference type="ARBA" id="ARBA00025153"/>
    </source>
</evidence>
<feature type="binding site" evidence="18">
    <location>
        <begin position="58"/>
        <end position="62"/>
    </location>
    <ligand>
        <name>(6S)-NADPHX</name>
        <dbReference type="ChEBI" id="CHEBI:64076"/>
    </ligand>
</feature>
<keyword evidence="12 17" id="KW-0456">Lyase</keyword>
<dbReference type="InterPro" id="IPR017953">
    <property type="entry name" value="Carbohydrate_kinase_pred_CS"/>
</dbReference>
<accession>A0ABV8JKC4</accession>
<evidence type="ECO:0000256" key="6">
    <source>
        <dbReference type="ARBA" id="ARBA00022741"/>
    </source>
</evidence>
<evidence type="ECO:0000256" key="17">
    <source>
        <dbReference type="HAMAP-Rule" id="MF_01965"/>
    </source>
</evidence>
<dbReference type="InterPro" id="IPR030677">
    <property type="entry name" value="Nnr"/>
</dbReference>
<dbReference type="PROSITE" id="PS51385">
    <property type="entry name" value="YJEF_N"/>
    <property type="match status" value="1"/>
</dbReference>
<comment type="catalytic activity">
    <reaction evidence="15 17 19">
        <text>(6S)-NADHX + ADP = AMP + phosphate + NADH + H(+)</text>
        <dbReference type="Rhea" id="RHEA:32223"/>
        <dbReference type="ChEBI" id="CHEBI:15378"/>
        <dbReference type="ChEBI" id="CHEBI:43474"/>
        <dbReference type="ChEBI" id="CHEBI:57945"/>
        <dbReference type="ChEBI" id="CHEBI:64074"/>
        <dbReference type="ChEBI" id="CHEBI:456215"/>
        <dbReference type="ChEBI" id="CHEBI:456216"/>
        <dbReference type="EC" id="4.2.1.136"/>
    </reaction>
</comment>
<dbReference type="Pfam" id="PF03853">
    <property type="entry name" value="YjeF_N"/>
    <property type="match status" value="1"/>
</dbReference>
<feature type="domain" description="YjeF C-terminal" evidence="20">
    <location>
        <begin position="226"/>
        <end position="498"/>
    </location>
</feature>
<feature type="binding site" evidence="18">
    <location>
        <position position="159"/>
    </location>
    <ligand>
        <name>(6S)-NADPHX</name>
        <dbReference type="ChEBI" id="CHEBI:64076"/>
    </ligand>
</feature>
<dbReference type="NCBIfam" id="TIGR00197">
    <property type="entry name" value="yjeF_nterm"/>
    <property type="match status" value="1"/>
</dbReference>
<dbReference type="InterPro" id="IPR004443">
    <property type="entry name" value="YjeF_N_dom"/>
</dbReference>
<comment type="similarity">
    <text evidence="17">Belongs to the NnrD/CARKD family.</text>
</comment>
<evidence type="ECO:0000256" key="4">
    <source>
        <dbReference type="ARBA" id="ARBA00009524"/>
    </source>
</evidence>
<keyword evidence="9 18" id="KW-0630">Potassium</keyword>
<keyword evidence="23" id="KW-1185">Reference proteome</keyword>
<dbReference type="EC" id="4.2.1.136" evidence="19"/>
<comment type="catalytic activity">
    <reaction evidence="1 18 19">
        <text>(6R)-NADHX = (6S)-NADHX</text>
        <dbReference type="Rhea" id="RHEA:32215"/>
        <dbReference type="ChEBI" id="CHEBI:64074"/>
        <dbReference type="ChEBI" id="CHEBI:64075"/>
        <dbReference type="EC" id="5.1.99.6"/>
    </reaction>
</comment>
<dbReference type="InterPro" id="IPR000631">
    <property type="entry name" value="CARKD"/>
</dbReference>
<evidence type="ECO:0000313" key="23">
    <source>
        <dbReference type="Proteomes" id="UP001595814"/>
    </source>
</evidence>
<feature type="binding site" evidence="17">
    <location>
        <position position="375"/>
    </location>
    <ligand>
        <name>(6S)-NADPHX</name>
        <dbReference type="ChEBI" id="CHEBI:64076"/>
    </ligand>
</feature>
<comment type="cofactor">
    <cofactor evidence="18 19">
        <name>K(+)</name>
        <dbReference type="ChEBI" id="CHEBI:29103"/>
    </cofactor>
    <text evidence="18 19">Binds 1 potassium ion per subunit.</text>
</comment>
<keyword evidence="8 17" id="KW-0521">NADP</keyword>
<dbReference type="HAMAP" id="MF_01965">
    <property type="entry name" value="NADHX_dehydratase"/>
    <property type="match status" value="1"/>
</dbReference>
<dbReference type="PANTHER" id="PTHR12592">
    <property type="entry name" value="ATP-DEPENDENT (S)-NAD(P)H-HYDRATE DEHYDRATASE FAMILY MEMBER"/>
    <property type="match status" value="1"/>
</dbReference>